<evidence type="ECO:0000313" key="2">
    <source>
        <dbReference type="EMBL" id="KAK1620807.1"/>
    </source>
</evidence>
<name>A0AAD8VV18_LOLMU</name>
<dbReference type="Proteomes" id="UP001231189">
    <property type="component" value="Unassembled WGS sequence"/>
</dbReference>
<comment type="caution">
    <text evidence="2">The sequence shown here is derived from an EMBL/GenBank/DDBJ whole genome shotgun (WGS) entry which is preliminary data.</text>
</comment>
<proteinExistence type="predicted"/>
<accession>A0AAD8VV18</accession>
<feature type="compositionally biased region" description="Basic and acidic residues" evidence="1">
    <location>
        <begin position="1"/>
        <end position="24"/>
    </location>
</feature>
<organism evidence="2 3">
    <name type="scientific">Lolium multiflorum</name>
    <name type="common">Italian ryegrass</name>
    <name type="synonym">Lolium perenne subsp. multiflorum</name>
    <dbReference type="NCBI Taxonomy" id="4521"/>
    <lineage>
        <taxon>Eukaryota</taxon>
        <taxon>Viridiplantae</taxon>
        <taxon>Streptophyta</taxon>
        <taxon>Embryophyta</taxon>
        <taxon>Tracheophyta</taxon>
        <taxon>Spermatophyta</taxon>
        <taxon>Magnoliopsida</taxon>
        <taxon>Liliopsida</taxon>
        <taxon>Poales</taxon>
        <taxon>Poaceae</taxon>
        <taxon>BOP clade</taxon>
        <taxon>Pooideae</taxon>
        <taxon>Poodae</taxon>
        <taxon>Poeae</taxon>
        <taxon>Poeae Chloroplast Group 2 (Poeae type)</taxon>
        <taxon>Loliodinae</taxon>
        <taxon>Loliinae</taxon>
        <taxon>Lolium</taxon>
    </lineage>
</organism>
<protein>
    <recommendedName>
        <fullName evidence="4">DUF4219 domain-containing protein</fullName>
    </recommendedName>
</protein>
<reference evidence="2" key="1">
    <citation type="submission" date="2023-07" db="EMBL/GenBank/DDBJ databases">
        <title>A chromosome-level genome assembly of Lolium multiflorum.</title>
        <authorList>
            <person name="Chen Y."/>
            <person name="Copetti D."/>
            <person name="Kolliker R."/>
            <person name="Studer B."/>
        </authorList>
    </citation>
    <scope>NUCLEOTIDE SEQUENCE</scope>
    <source>
        <strain evidence="2">02402/16</strain>
        <tissue evidence="2">Leaf</tissue>
    </source>
</reference>
<feature type="region of interest" description="Disordered" evidence="1">
    <location>
        <begin position="1"/>
        <end position="42"/>
    </location>
</feature>
<evidence type="ECO:0008006" key="4">
    <source>
        <dbReference type="Google" id="ProtNLM"/>
    </source>
</evidence>
<sequence length="93" mass="10342">MADEADKAKATELVKKMAEEKDLRTPPTAQLTDGSGSSSGGEVRVVERVVRHNSVVAATPLMLTRTNYSDWALIMRVQLHGQWEVVERLPRQP</sequence>
<evidence type="ECO:0000256" key="1">
    <source>
        <dbReference type="SAM" id="MobiDB-lite"/>
    </source>
</evidence>
<keyword evidence="3" id="KW-1185">Reference proteome</keyword>
<dbReference type="AlphaFoldDB" id="A0AAD8VV18"/>
<evidence type="ECO:0000313" key="3">
    <source>
        <dbReference type="Proteomes" id="UP001231189"/>
    </source>
</evidence>
<gene>
    <name evidence="2" type="ORF">QYE76_026324</name>
</gene>
<dbReference type="EMBL" id="JAUUTY010000006">
    <property type="protein sequence ID" value="KAK1620807.1"/>
    <property type="molecule type" value="Genomic_DNA"/>
</dbReference>